<proteinExistence type="inferred from homology"/>
<evidence type="ECO:0000256" key="6">
    <source>
        <dbReference type="ARBA" id="ARBA00022723"/>
    </source>
</evidence>
<comment type="subcellular location">
    <subcellularLocation>
        <location evidence="2">Cell membrane</location>
        <topology evidence="2">Lipid-anchor</topology>
        <topology evidence="2">GPI-anchor</topology>
    </subcellularLocation>
</comment>
<feature type="domain" description="Aminopeptidase N-like N-terminal" evidence="14">
    <location>
        <begin position="48"/>
        <end position="249"/>
    </location>
</feature>
<dbReference type="Pfam" id="PF01433">
    <property type="entry name" value="Peptidase_M1"/>
    <property type="match status" value="1"/>
</dbReference>
<dbReference type="PRINTS" id="PR00756">
    <property type="entry name" value="ALADIPTASE"/>
</dbReference>
<dbReference type="GO" id="GO:0005615">
    <property type="term" value="C:extracellular space"/>
    <property type="evidence" value="ECO:0007669"/>
    <property type="project" value="TreeGrafter"/>
</dbReference>
<keyword evidence="4" id="KW-0336">GPI-anchor</keyword>
<dbReference type="GO" id="GO:0008237">
    <property type="term" value="F:metallopeptidase activity"/>
    <property type="evidence" value="ECO:0007669"/>
    <property type="project" value="UniProtKB-KW"/>
</dbReference>
<evidence type="ECO:0000256" key="1">
    <source>
        <dbReference type="ARBA" id="ARBA00001947"/>
    </source>
</evidence>
<evidence type="ECO:0000256" key="11">
    <source>
        <dbReference type="SAM" id="SignalP"/>
    </source>
</evidence>
<dbReference type="InterPro" id="IPR027268">
    <property type="entry name" value="Peptidase_M4/M1_CTD_sf"/>
</dbReference>
<dbReference type="Gene3D" id="2.60.40.1730">
    <property type="entry name" value="tricorn interacting facor f3 domain"/>
    <property type="match status" value="1"/>
</dbReference>
<dbReference type="SUPFAM" id="SSF55486">
    <property type="entry name" value="Metalloproteases ('zincins'), catalytic domain"/>
    <property type="match status" value="1"/>
</dbReference>
<keyword evidence="7" id="KW-0378">Hydrolase</keyword>
<evidence type="ECO:0000256" key="5">
    <source>
        <dbReference type="ARBA" id="ARBA00022670"/>
    </source>
</evidence>
<evidence type="ECO:0000313" key="15">
    <source>
        <dbReference type="Proteomes" id="UP000695007"/>
    </source>
</evidence>
<dbReference type="GO" id="GO:0098552">
    <property type="term" value="C:side of membrane"/>
    <property type="evidence" value="ECO:0007669"/>
    <property type="project" value="UniProtKB-KW"/>
</dbReference>
<feature type="domain" description="Peptidase M1 membrane alanine aminopeptidase" evidence="12">
    <location>
        <begin position="297"/>
        <end position="395"/>
    </location>
</feature>
<dbReference type="SUPFAM" id="SSF63737">
    <property type="entry name" value="Leukotriene A4 hydrolase N-terminal domain"/>
    <property type="match status" value="1"/>
</dbReference>
<accession>A0AAJ7DUY3</accession>
<evidence type="ECO:0000259" key="13">
    <source>
        <dbReference type="Pfam" id="PF11838"/>
    </source>
</evidence>
<evidence type="ECO:0000256" key="3">
    <source>
        <dbReference type="ARBA" id="ARBA00010136"/>
    </source>
</evidence>
<evidence type="ECO:0000256" key="8">
    <source>
        <dbReference type="ARBA" id="ARBA00022833"/>
    </source>
</evidence>
<dbReference type="GeneID" id="105361778"/>
<dbReference type="Gene3D" id="1.25.50.20">
    <property type="match status" value="1"/>
</dbReference>
<keyword evidence="4" id="KW-0325">Glycoprotein</keyword>
<dbReference type="InterPro" id="IPR050344">
    <property type="entry name" value="Peptidase_M1_aminopeptidases"/>
</dbReference>
<dbReference type="InterPro" id="IPR045357">
    <property type="entry name" value="Aminopeptidase_N-like_N"/>
</dbReference>
<dbReference type="GO" id="GO:0005886">
    <property type="term" value="C:plasma membrane"/>
    <property type="evidence" value="ECO:0007669"/>
    <property type="project" value="UniProtKB-SubCell"/>
</dbReference>
<dbReference type="PANTHER" id="PTHR11533:SF18">
    <property type="entry name" value="FI02158P"/>
    <property type="match status" value="1"/>
</dbReference>
<dbReference type="InterPro" id="IPR024571">
    <property type="entry name" value="ERAP1-like_C_dom"/>
</dbReference>
<keyword evidence="11" id="KW-0732">Signal</keyword>
<dbReference type="KEGG" id="csol:105361778"/>
<comment type="cofactor">
    <cofactor evidence="1">
        <name>Zn(2+)</name>
        <dbReference type="ChEBI" id="CHEBI:29105"/>
    </cofactor>
</comment>
<protein>
    <submittedName>
        <fullName evidence="16">Aminopeptidase N</fullName>
    </submittedName>
</protein>
<keyword evidence="16" id="KW-0031">Aminopeptidase</keyword>
<evidence type="ECO:0000313" key="16">
    <source>
        <dbReference type="RefSeq" id="XP_011497353.1"/>
    </source>
</evidence>
<gene>
    <name evidence="16" type="primary">LOC105361778</name>
</gene>
<evidence type="ECO:0000256" key="10">
    <source>
        <dbReference type="ARBA" id="ARBA00023288"/>
    </source>
</evidence>
<feature type="signal peptide" evidence="11">
    <location>
        <begin position="1"/>
        <end position="20"/>
    </location>
</feature>
<feature type="domain" description="ERAP1-like C-terminal" evidence="13">
    <location>
        <begin position="594"/>
        <end position="922"/>
    </location>
</feature>
<dbReference type="GO" id="GO:0005737">
    <property type="term" value="C:cytoplasm"/>
    <property type="evidence" value="ECO:0007669"/>
    <property type="project" value="TreeGrafter"/>
</dbReference>
<evidence type="ECO:0000256" key="9">
    <source>
        <dbReference type="ARBA" id="ARBA00023049"/>
    </source>
</evidence>
<keyword evidence="10" id="KW-0449">Lipoprotein</keyword>
<dbReference type="InterPro" id="IPR001930">
    <property type="entry name" value="Peptidase_M1"/>
</dbReference>
<dbReference type="Proteomes" id="UP000695007">
    <property type="component" value="Unplaced"/>
</dbReference>
<evidence type="ECO:0000256" key="7">
    <source>
        <dbReference type="ARBA" id="ARBA00022801"/>
    </source>
</evidence>
<sequence>MRRSALKLGISLILFVAIDAFPKRLERSVDLNEQHKLEWVCICDDLWPLSYILEIEPLITEAKFKGRVRINVTWTEGADKISLHVHPDLQISHSNVRVTRLNDVHVSDDSAEEPKAPAPVRISKTERNPKKLVIHLDQMLRRNVICEIDITYLGNITTNGTSDLFMNEYNDVNGQKHSYVATYLRLNNARKMFPSFDELQYKTKFQLILRRPKNMTALSNTPIEKSVAVPGEPEMMQDHFEQTPEMTTYQLAFVISDFESIVPTKHANTIDGQELQVRVWGRKDYVEALKDVPDKIITIVNYLQEYFNSSIKLAKLDIVAMPTYTATKASDNWGLMIFKEGELSSPLVWNMAYELTYQWIGQYITPYRWVDASENKGLNSFLASMTTMDINPDELKGKWPMNILYSLYYGYGKAFGANRRTGIIRDAKFAKIELVFRMFYYILGKEDFKTSMRHLIQSQSTTWPGVAEGRGTRSFTAIDIYNSMKYVATKSGSLPRPLTIIQIAETWIDQERLPLVTVTRNYNNSTITFSQKLYVRETQNPLNSWESSYRWNIPLVMQSRHKWNNSDYTPKAWLLKSNYEQNLNIRDIDDKDSFIVVNPEEIGLFPVNYDSHNWELLADYLQSPTFETIPTLTRAKLLHDSWNLAYADELHFKIALNMTLFLKHEKSHVVWEPFFPMIDHVGRRIEGSGVFGKFEAYLRSLLKPMYTEACESPQAGEPSWKAHLRGLARYFLCGAGYEPCISEARDQFKKWMADQEPDKGNPVANEFICPVFKWGTDDEWNFGLERVIKFPRDSPERKQSERTYLLKTLAGCAKDPAKIERLLYVAITRRADFTDADIHLIFTMLTGSSNGYTTLFKFLYDHWDTIKQRFAGSMNLWTGIVRSATGFFNTQEGYDMVSKLYAERRSEFGNAEPFVIEAMENIMREMKWSEKNLPVIDQWLTDNLVKPLVIDKDMQQYWKTALACPNREINDATAPAS</sequence>
<keyword evidence="9" id="KW-0482">Metalloprotease</keyword>
<comment type="similarity">
    <text evidence="3">Belongs to the peptidase M1 family.</text>
</comment>
<keyword evidence="5" id="KW-0645">Protease</keyword>
<evidence type="ECO:0000259" key="12">
    <source>
        <dbReference type="Pfam" id="PF01433"/>
    </source>
</evidence>
<dbReference type="InterPro" id="IPR014782">
    <property type="entry name" value="Peptidase_M1_dom"/>
</dbReference>
<feature type="chain" id="PRO_5042589252" evidence="11">
    <location>
        <begin position="21"/>
        <end position="977"/>
    </location>
</feature>
<keyword evidence="6" id="KW-0479">Metal-binding</keyword>
<evidence type="ECO:0000259" key="14">
    <source>
        <dbReference type="Pfam" id="PF17900"/>
    </source>
</evidence>
<keyword evidence="8" id="KW-0862">Zinc</keyword>
<evidence type="ECO:0000256" key="2">
    <source>
        <dbReference type="ARBA" id="ARBA00004609"/>
    </source>
</evidence>
<dbReference type="GO" id="GO:0004177">
    <property type="term" value="F:aminopeptidase activity"/>
    <property type="evidence" value="ECO:0007669"/>
    <property type="project" value="UniProtKB-KW"/>
</dbReference>
<dbReference type="Pfam" id="PF17900">
    <property type="entry name" value="Peptidase_M1_N"/>
    <property type="match status" value="1"/>
</dbReference>
<dbReference type="Pfam" id="PF11838">
    <property type="entry name" value="ERAP1_C"/>
    <property type="match status" value="1"/>
</dbReference>
<dbReference type="RefSeq" id="XP_011497353.1">
    <property type="nucleotide sequence ID" value="XM_011499051.1"/>
</dbReference>
<name>A0AAJ7DUY3_9HYME</name>
<dbReference type="Gene3D" id="2.60.40.1910">
    <property type="match status" value="1"/>
</dbReference>
<dbReference type="GO" id="GO:0008270">
    <property type="term" value="F:zinc ion binding"/>
    <property type="evidence" value="ECO:0007669"/>
    <property type="project" value="InterPro"/>
</dbReference>
<keyword evidence="4" id="KW-0472">Membrane</keyword>
<dbReference type="AlphaFoldDB" id="A0AAJ7DUY3"/>
<keyword evidence="15" id="KW-1185">Reference proteome</keyword>
<dbReference type="InterPro" id="IPR042097">
    <property type="entry name" value="Aminopeptidase_N-like_N_sf"/>
</dbReference>
<dbReference type="GO" id="GO:0006508">
    <property type="term" value="P:proteolysis"/>
    <property type="evidence" value="ECO:0007669"/>
    <property type="project" value="UniProtKB-KW"/>
</dbReference>
<organism evidence="15 16">
    <name type="scientific">Ceratosolen solmsi marchali</name>
    <dbReference type="NCBI Taxonomy" id="326594"/>
    <lineage>
        <taxon>Eukaryota</taxon>
        <taxon>Metazoa</taxon>
        <taxon>Ecdysozoa</taxon>
        <taxon>Arthropoda</taxon>
        <taxon>Hexapoda</taxon>
        <taxon>Insecta</taxon>
        <taxon>Pterygota</taxon>
        <taxon>Neoptera</taxon>
        <taxon>Endopterygota</taxon>
        <taxon>Hymenoptera</taxon>
        <taxon>Apocrita</taxon>
        <taxon>Proctotrupomorpha</taxon>
        <taxon>Chalcidoidea</taxon>
        <taxon>Agaonidae</taxon>
        <taxon>Agaoninae</taxon>
        <taxon>Ceratosolen</taxon>
    </lineage>
</organism>
<dbReference type="Gene3D" id="1.10.390.10">
    <property type="entry name" value="Neutral Protease Domain 2"/>
    <property type="match status" value="1"/>
</dbReference>
<dbReference type="PANTHER" id="PTHR11533">
    <property type="entry name" value="PROTEASE M1 ZINC METALLOPROTEASE"/>
    <property type="match status" value="1"/>
</dbReference>
<evidence type="ECO:0000256" key="4">
    <source>
        <dbReference type="ARBA" id="ARBA00022622"/>
    </source>
</evidence>
<dbReference type="FunFam" id="1.25.50.20:FF:000005">
    <property type="entry name" value="Aminopeptidase N-like protein"/>
    <property type="match status" value="1"/>
</dbReference>
<reference evidence="16" key="1">
    <citation type="submission" date="2025-08" db="UniProtKB">
        <authorList>
            <consortium name="RefSeq"/>
        </authorList>
    </citation>
    <scope>IDENTIFICATION</scope>
</reference>